<proteinExistence type="inferred from homology"/>
<feature type="domain" description="Major facilitator superfamily (MFS) profile" evidence="9">
    <location>
        <begin position="9"/>
        <end position="387"/>
    </location>
</feature>
<evidence type="ECO:0000256" key="8">
    <source>
        <dbReference type="SAM" id="Phobius"/>
    </source>
</evidence>
<comment type="subcellular location">
    <subcellularLocation>
        <location evidence="2">Cell membrane</location>
        <topology evidence="2">Multi-pass membrane protein</topology>
    </subcellularLocation>
</comment>
<feature type="transmembrane region" description="Helical" evidence="8">
    <location>
        <begin position="133"/>
        <end position="152"/>
    </location>
</feature>
<reference evidence="10 11" key="1">
    <citation type="submission" date="2020-05" db="EMBL/GenBank/DDBJ databases">
        <title>Draft genome sequence of Desulfovibrio sp. strain HN2T.</title>
        <authorList>
            <person name="Ueno A."/>
            <person name="Tamazawa S."/>
            <person name="Tamamura S."/>
            <person name="Murakami T."/>
            <person name="Kiyama T."/>
            <person name="Inomata H."/>
            <person name="Amano Y."/>
            <person name="Miyakawa K."/>
            <person name="Tamaki H."/>
            <person name="Naganuma T."/>
            <person name="Kaneko K."/>
        </authorList>
    </citation>
    <scope>NUCLEOTIDE SEQUENCE [LARGE SCALE GENOMIC DNA]</scope>
    <source>
        <strain evidence="10 11">HN2</strain>
    </source>
</reference>
<evidence type="ECO:0000256" key="1">
    <source>
        <dbReference type="ARBA" id="ARBA00003279"/>
    </source>
</evidence>
<organism evidence="10 11">
    <name type="scientific">Desulfovibrio subterraneus</name>
    <dbReference type="NCBI Taxonomy" id="2718620"/>
    <lineage>
        <taxon>Bacteria</taxon>
        <taxon>Pseudomonadati</taxon>
        <taxon>Thermodesulfobacteriota</taxon>
        <taxon>Desulfovibrionia</taxon>
        <taxon>Desulfovibrionales</taxon>
        <taxon>Desulfovibrionaceae</taxon>
        <taxon>Desulfovibrio</taxon>
    </lineage>
</organism>
<keyword evidence="7 8" id="KW-0472">Membrane</keyword>
<dbReference type="GO" id="GO:0005886">
    <property type="term" value="C:plasma membrane"/>
    <property type="evidence" value="ECO:0007669"/>
    <property type="project" value="UniProtKB-SubCell"/>
</dbReference>
<feature type="transmembrane region" description="Helical" evidence="8">
    <location>
        <begin position="208"/>
        <end position="232"/>
    </location>
</feature>
<dbReference type="InterPro" id="IPR050189">
    <property type="entry name" value="MFS_Efflux_Transporters"/>
</dbReference>
<feature type="transmembrane region" description="Helical" evidence="8">
    <location>
        <begin position="100"/>
        <end position="121"/>
    </location>
</feature>
<evidence type="ECO:0000256" key="4">
    <source>
        <dbReference type="ARBA" id="ARBA00022475"/>
    </source>
</evidence>
<feature type="transmembrane region" description="Helical" evidence="8">
    <location>
        <begin position="164"/>
        <end position="183"/>
    </location>
</feature>
<name>A0A7J0BKF0_9BACT</name>
<dbReference type="GO" id="GO:0022857">
    <property type="term" value="F:transmembrane transporter activity"/>
    <property type="evidence" value="ECO:0007669"/>
    <property type="project" value="InterPro"/>
</dbReference>
<dbReference type="InterPro" id="IPR011701">
    <property type="entry name" value="MFS"/>
</dbReference>
<evidence type="ECO:0000256" key="6">
    <source>
        <dbReference type="ARBA" id="ARBA00022989"/>
    </source>
</evidence>
<dbReference type="PROSITE" id="PS00216">
    <property type="entry name" value="SUGAR_TRANSPORT_1"/>
    <property type="match status" value="1"/>
</dbReference>
<evidence type="ECO:0000256" key="2">
    <source>
        <dbReference type="ARBA" id="ARBA00004651"/>
    </source>
</evidence>
<dbReference type="CDD" id="cd17474">
    <property type="entry name" value="MFS_YfmO_like"/>
    <property type="match status" value="1"/>
</dbReference>
<feature type="transmembrane region" description="Helical" evidence="8">
    <location>
        <begin position="75"/>
        <end position="94"/>
    </location>
</feature>
<protein>
    <submittedName>
        <fullName evidence="10">MFS transporter</fullName>
    </submittedName>
</protein>
<keyword evidence="4" id="KW-1003">Cell membrane</keyword>
<comment type="caution">
    <text evidence="10">The sequence shown here is derived from an EMBL/GenBank/DDBJ whole genome shotgun (WGS) entry which is preliminary data.</text>
</comment>
<keyword evidence="11" id="KW-1185">Reference proteome</keyword>
<evidence type="ECO:0000256" key="5">
    <source>
        <dbReference type="ARBA" id="ARBA00022692"/>
    </source>
</evidence>
<feature type="transmembrane region" description="Helical" evidence="8">
    <location>
        <begin position="47"/>
        <end position="68"/>
    </location>
</feature>
<dbReference type="PANTHER" id="PTHR43124:SF3">
    <property type="entry name" value="CHLORAMPHENICOL EFFLUX PUMP RV0191"/>
    <property type="match status" value="1"/>
</dbReference>
<feature type="transmembrane region" description="Helical" evidence="8">
    <location>
        <begin position="339"/>
        <end position="358"/>
    </location>
</feature>
<evidence type="ECO:0000259" key="9">
    <source>
        <dbReference type="PROSITE" id="PS50850"/>
    </source>
</evidence>
<dbReference type="Pfam" id="PF07690">
    <property type="entry name" value="MFS_1"/>
    <property type="match status" value="1"/>
</dbReference>
<comment type="similarity">
    <text evidence="3">Belongs to the major facilitator superfamily. TCR/Tet family.</text>
</comment>
<feature type="transmembrane region" description="Helical" evidence="8">
    <location>
        <begin position="12"/>
        <end position="35"/>
    </location>
</feature>
<dbReference type="PRINTS" id="PR01035">
    <property type="entry name" value="TCRTETA"/>
</dbReference>
<dbReference type="InterPro" id="IPR005829">
    <property type="entry name" value="Sugar_transporter_CS"/>
</dbReference>
<feature type="transmembrane region" description="Helical" evidence="8">
    <location>
        <begin position="298"/>
        <end position="318"/>
    </location>
</feature>
<dbReference type="AlphaFoldDB" id="A0A7J0BKF0"/>
<dbReference type="SUPFAM" id="SSF103473">
    <property type="entry name" value="MFS general substrate transporter"/>
    <property type="match status" value="1"/>
</dbReference>
<evidence type="ECO:0000256" key="7">
    <source>
        <dbReference type="ARBA" id="ARBA00023136"/>
    </source>
</evidence>
<dbReference type="Gene3D" id="1.20.1250.20">
    <property type="entry name" value="MFS general substrate transporter like domains"/>
    <property type="match status" value="1"/>
</dbReference>
<accession>A0A7J0BKF0</accession>
<feature type="transmembrane region" description="Helical" evidence="8">
    <location>
        <begin position="244"/>
        <end position="263"/>
    </location>
</feature>
<keyword evidence="6 8" id="KW-1133">Transmembrane helix</keyword>
<dbReference type="RefSeq" id="WP_243452144.1">
    <property type="nucleotide sequence ID" value="NZ_BLVO01000013.1"/>
</dbReference>
<keyword evidence="5 8" id="KW-0812">Transmembrane</keyword>
<comment type="function">
    <text evidence="1">Resistance to tetracycline by an active tetracycline efflux. This is an energy-dependent process that decreases the accumulation of the antibiotic in whole cells. This protein functions as a metal-tetracycline/H(+) antiporter.</text>
</comment>
<evidence type="ECO:0000313" key="11">
    <source>
        <dbReference type="Proteomes" id="UP000503840"/>
    </source>
</evidence>
<dbReference type="Proteomes" id="UP000503840">
    <property type="component" value="Unassembled WGS sequence"/>
</dbReference>
<evidence type="ECO:0000256" key="3">
    <source>
        <dbReference type="ARBA" id="ARBA00007520"/>
    </source>
</evidence>
<feature type="transmembrane region" description="Helical" evidence="8">
    <location>
        <begin position="275"/>
        <end position="292"/>
    </location>
</feature>
<dbReference type="InterPro" id="IPR020846">
    <property type="entry name" value="MFS_dom"/>
</dbReference>
<dbReference type="PANTHER" id="PTHR43124">
    <property type="entry name" value="PURINE EFFLUX PUMP PBUE"/>
    <property type="match status" value="1"/>
</dbReference>
<dbReference type="PROSITE" id="PS50850">
    <property type="entry name" value="MFS"/>
    <property type="match status" value="1"/>
</dbReference>
<sequence>MSFTFRDTNLPIIFGLTLMVVMGVSSIMPVLPLLARELDAPVETIGLVLTAFTLPGIFLAPVAGILADRFGRKKVLIPGLIIFGLAGAACGLAQTLPTLLTLRFIQGIGAAPLGVLYTTIIGDLYKGKERTRIMGLNAGVLGIGTAIFPALGGLMGELGWHWPFFLPLIALPLCVAVLTHLDLPEPEFKQDLKSYFKSAREIIQSRQAIALFSVTLLTFFILYGPIVTFFPILADTTFDVPPSAIGGLFGASSLATAVASALIGKLSRWFSERTMLCVGHALYIVSMVLIPFTPHYWWMLLPICIFGLAQGFNFPNLTTMLTSLAPIEQRAAIMAVNGTVLRLAQTVAPIFFTLFYWIGDLKAVYFAGAAVSVLMLYITITRVSSTLRH</sequence>
<dbReference type="EMBL" id="BLVO01000013">
    <property type="protein sequence ID" value="GFM33662.1"/>
    <property type="molecule type" value="Genomic_DNA"/>
</dbReference>
<dbReference type="InterPro" id="IPR001958">
    <property type="entry name" value="Tet-R_TetA/multi-R_MdtG-like"/>
</dbReference>
<dbReference type="InterPro" id="IPR036259">
    <property type="entry name" value="MFS_trans_sf"/>
</dbReference>
<gene>
    <name evidence="10" type="ORF">DSM101010T_20270</name>
</gene>
<feature type="transmembrane region" description="Helical" evidence="8">
    <location>
        <begin position="364"/>
        <end position="383"/>
    </location>
</feature>
<evidence type="ECO:0000313" key="10">
    <source>
        <dbReference type="EMBL" id="GFM33662.1"/>
    </source>
</evidence>